<dbReference type="GO" id="GO:0000712">
    <property type="term" value="P:resolution of meiotic recombination intermediates"/>
    <property type="evidence" value="ECO:0007669"/>
    <property type="project" value="TreeGrafter"/>
</dbReference>
<dbReference type="PANTHER" id="PTHR21077">
    <property type="entry name" value="EME1 PROTEIN"/>
    <property type="match status" value="1"/>
</dbReference>
<comment type="caution">
    <text evidence="9">The sequence shown here is derived from an EMBL/GenBank/DDBJ whole genome shotgun (WGS) entry which is preliminary data.</text>
</comment>
<accession>A0AAV3B1W0</accession>
<feature type="compositionally biased region" description="Gly residues" evidence="7">
    <location>
        <begin position="68"/>
        <end position="80"/>
    </location>
</feature>
<feature type="region of interest" description="Disordered" evidence="7">
    <location>
        <begin position="577"/>
        <end position="601"/>
    </location>
</feature>
<reference evidence="9" key="1">
    <citation type="thesis" date="2020" institute="ProQuest LLC" country="789 East Eisenhower Parkway, Ann Arbor, MI, USA">
        <title>Comparative Genomics and Chromosome Evolution.</title>
        <authorList>
            <person name="Mudd A.B."/>
        </authorList>
    </citation>
    <scope>NUCLEOTIDE SEQUENCE</scope>
    <source>
        <strain evidence="9">1538</strain>
        <tissue evidence="9">Blood</tissue>
    </source>
</reference>
<evidence type="ECO:0000256" key="7">
    <source>
        <dbReference type="SAM" id="MobiDB-lite"/>
    </source>
</evidence>
<dbReference type="InterPro" id="IPR043086">
    <property type="entry name" value="EME1_nucdom_sub1"/>
</dbReference>
<keyword evidence="3" id="KW-0227">DNA damage</keyword>
<dbReference type="Gene3D" id="1.10.150.670">
    <property type="entry name" value="Crossover junction endonuclease EME1, DNA-binding domain"/>
    <property type="match status" value="1"/>
</dbReference>
<organism evidence="9 10">
    <name type="scientific">Pyxicephalus adspersus</name>
    <name type="common">African bullfrog</name>
    <dbReference type="NCBI Taxonomy" id="30357"/>
    <lineage>
        <taxon>Eukaryota</taxon>
        <taxon>Metazoa</taxon>
        <taxon>Chordata</taxon>
        <taxon>Craniata</taxon>
        <taxon>Vertebrata</taxon>
        <taxon>Euteleostomi</taxon>
        <taxon>Amphibia</taxon>
        <taxon>Batrachia</taxon>
        <taxon>Anura</taxon>
        <taxon>Neobatrachia</taxon>
        <taxon>Ranoidea</taxon>
        <taxon>Pyxicephalidae</taxon>
        <taxon>Pyxicephalinae</taxon>
        <taxon>Pyxicephalus</taxon>
    </lineage>
</organism>
<sequence length="627" mass="70967">MEQVKVRDAISQRKRAKTWEISDSEDEESDCIVKADIKGSKAEIKCVKVLCDLGDGSNVKKEPNESGDQGGPDGQHGWAGPGLKSGIAELCETQAGDGHPSAPITSTLSLPSPKSATPSPVRRTRKKKSSEEVEAYRAEPKERKRAELCEAQEGDGHLSAPTSSTLSLPSPKSATPSPVRRTRRKKSPEEVEAYRAELCEAQEGDGHPSALITSTLSLPPPKSTTPSPVRRTRKKKSPEEVEADRAQAEERKREKEVKRQEKERFKILEKEEREKRKESAQALKLLRPDQCGKYMLVQVDAGLLQDAASEDLLETLTTAGYKYSIEPHAVPFSITWRRELPIDWTCVDGLELCKGEEDQMLILVEPRDFLKRVSCYSEALENSKTWETLSSAFAMDRKYPGKKMTLAVLGLHDYRRYQRLSQKMERHSLEPRHFYDEQQESHLTRQQIDEALVYLQLYHETEVLFLDTWRELGQHICFMTKSIAQRPFRLNWEPQSYSFCTSASTWRGWGPKGSLTGLPLAWRRQIQQFNRVSPAMAAAITEVYPSPQLLMQAYVACNSDKERLSLLSNLRIPRAAGTAEDMGDPDDEVTQANNQDQARERRIGPDLSRRIWLFMTSTNPELVLDLN</sequence>
<evidence type="ECO:0000256" key="1">
    <source>
        <dbReference type="ARBA" id="ARBA00004123"/>
    </source>
</evidence>
<keyword evidence="6" id="KW-0539">Nucleus</keyword>
<gene>
    <name evidence="9" type="ORF">GDO54_001585</name>
</gene>
<feature type="region of interest" description="Disordered" evidence="7">
    <location>
        <begin position="54"/>
        <end position="260"/>
    </location>
</feature>
<evidence type="ECO:0000313" key="9">
    <source>
        <dbReference type="EMBL" id="DBA33973.1"/>
    </source>
</evidence>
<name>A0AAV3B1W0_PYXAD</name>
<evidence type="ECO:0000313" key="10">
    <source>
        <dbReference type="Proteomes" id="UP001181693"/>
    </source>
</evidence>
<dbReference type="InterPro" id="IPR006166">
    <property type="entry name" value="ERCC4_domain"/>
</dbReference>
<evidence type="ECO:0000256" key="2">
    <source>
        <dbReference type="ARBA" id="ARBA00005313"/>
    </source>
</evidence>
<dbReference type="PANTHER" id="PTHR21077:SF6">
    <property type="entry name" value="CROSSOVER JUNCTION ENDONUCLEASE EME2-RELATED"/>
    <property type="match status" value="1"/>
</dbReference>
<dbReference type="GO" id="GO:0003677">
    <property type="term" value="F:DNA binding"/>
    <property type="evidence" value="ECO:0007669"/>
    <property type="project" value="InterPro"/>
</dbReference>
<dbReference type="GO" id="GO:0031573">
    <property type="term" value="P:mitotic intra-S DNA damage checkpoint signaling"/>
    <property type="evidence" value="ECO:0007669"/>
    <property type="project" value="TreeGrafter"/>
</dbReference>
<feature type="compositionally biased region" description="Basic and acidic residues" evidence="7">
    <location>
        <begin position="237"/>
        <end position="260"/>
    </location>
</feature>
<dbReference type="InterPro" id="IPR043087">
    <property type="entry name" value="Eme1_nucdom_sub2"/>
</dbReference>
<comment type="subcellular location">
    <subcellularLocation>
        <location evidence="1">Nucleus</location>
    </subcellularLocation>
</comment>
<keyword evidence="4" id="KW-0233">DNA recombination</keyword>
<evidence type="ECO:0000256" key="4">
    <source>
        <dbReference type="ARBA" id="ARBA00023172"/>
    </source>
</evidence>
<dbReference type="Gene3D" id="4.10.800.30">
    <property type="entry name" value="ERCC4, Mus81-Eme1 complex, nuclease domain, subdomain 2"/>
    <property type="match status" value="1"/>
</dbReference>
<dbReference type="Pfam" id="PF21292">
    <property type="entry name" value="EME1-MUS81_C"/>
    <property type="match status" value="1"/>
</dbReference>
<dbReference type="GO" id="GO:0005634">
    <property type="term" value="C:nucleus"/>
    <property type="evidence" value="ECO:0007669"/>
    <property type="project" value="UniProtKB-SubCell"/>
</dbReference>
<dbReference type="InterPro" id="IPR033310">
    <property type="entry name" value="Mms4/EME1/EME2"/>
</dbReference>
<feature type="compositionally biased region" description="Low complexity" evidence="7">
    <location>
        <begin position="158"/>
        <end position="178"/>
    </location>
</feature>
<dbReference type="Gene3D" id="3.40.1620.30">
    <property type="entry name" value="ERCC4, Mus81-Eme1 complex, nuclease domain, subdomain 1"/>
    <property type="match status" value="1"/>
</dbReference>
<dbReference type="AlphaFoldDB" id="A0AAV3B1W0"/>
<evidence type="ECO:0000256" key="3">
    <source>
        <dbReference type="ARBA" id="ARBA00022763"/>
    </source>
</evidence>
<evidence type="ECO:0000259" key="8">
    <source>
        <dbReference type="SMART" id="SM00891"/>
    </source>
</evidence>
<keyword evidence="10" id="KW-1185">Reference proteome</keyword>
<comment type="similarity">
    <text evidence="2">Belongs to the EME1/MMS4 family.</text>
</comment>
<dbReference type="EMBL" id="DYDO01000001">
    <property type="protein sequence ID" value="DBA33973.1"/>
    <property type="molecule type" value="Genomic_DNA"/>
</dbReference>
<evidence type="ECO:0000256" key="5">
    <source>
        <dbReference type="ARBA" id="ARBA00023204"/>
    </source>
</evidence>
<dbReference type="GO" id="GO:0048476">
    <property type="term" value="C:Holliday junction resolvase complex"/>
    <property type="evidence" value="ECO:0007669"/>
    <property type="project" value="InterPro"/>
</dbReference>
<dbReference type="Proteomes" id="UP001181693">
    <property type="component" value="Unassembled WGS sequence"/>
</dbReference>
<dbReference type="SMART" id="SM00891">
    <property type="entry name" value="ERCC4"/>
    <property type="match status" value="1"/>
</dbReference>
<feature type="compositionally biased region" description="Basic and acidic residues" evidence="7">
    <location>
        <begin position="187"/>
        <end position="198"/>
    </location>
</feature>
<dbReference type="GO" id="GO:0031297">
    <property type="term" value="P:replication fork processing"/>
    <property type="evidence" value="ECO:0007669"/>
    <property type="project" value="TreeGrafter"/>
</dbReference>
<dbReference type="InterPro" id="IPR042530">
    <property type="entry name" value="EME1/EME2_C"/>
</dbReference>
<proteinExistence type="inferred from homology"/>
<feature type="compositionally biased region" description="Basic and acidic residues" evidence="7">
    <location>
        <begin position="129"/>
        <end position="148"/>
    </location>
</feature>
<keyword evidence="5" id="KW-0234">DNA repair</keyword>
<evidence type="ECO:0000256" key="6">
    <source>
        <dbReference type="ARBA" id="ARBA00023242"/>
    </source>
</evidence>
<protein>
    <recommendedName>
        <fullName evidence="8">ERCC4 domain-containing protein</fullName>
    </recommendedName>
</protein>
<feature type="region of interest" description="Disordered" evidence="7">
    <location>
        <begin position="1"/>
        <end position="29"/>
    </location>
</feature>
<feature type="compositionally biased region" description="Basic and acidic residues" evidence="7">
    <location>
        <begin position="1"/>
        <end position="11"/>
    </location>
</feature>
<dbReference type="GO" id="GO:0006302">
    <property type="term" value="P:double-strand break repair"/>
    <property type="evidence" value="ECO:0007669"/>
    <property type="project" value="TreeGrafter"/>
</dbReference>
<feature type="domain" description="ERCC4" evidence="8">
    <location>
        <begin position="296"/>
        <end position="555"/>
    </location>
</feature>
<feature type="compositionally biased region" description="Polar residues" evidence="7">
    <location>
        <begin position="103"/>
        <end position="118"/>
    </location>
</feature>
<dbReference type="GO" id="GO:0008821">
    <property type="term" value="F:crossover junction DNA endonuclease activity"/>
    <property type="evidence" value="ECO:0007669"/>
    <property type="project" value="TreeGrafter"/>
</dbReference>